<organism evidence="1 2">
    <name type="scientific">Trichonephila clavata</name>
    <name type="common">Joro spider</name>
    <name type="synonym">Nephila clavata</name>
    <dbReference type="NCBI Taxonomy" id="2740835"/>
    <lineage>
        <taxon>Eukaryota</taxon>
        <taxon>Metazoa</taxon>
        <taxon>Ecdysozoa</taxon>
        <taxon>Arthropoda</taxon>
        <taxon>Chelicerata</taxon>
        <taxon>Arachnida</taxon>
        <taxon>Araneae</taxon>
        <taxon>Araneomorphae</taxon>
        <taxon>Entelegynae</taxon>
        <taxon>Araneoidea</taxon>
        <taxon>Nephilidae</taxon>
        <taxon>Trichonephila</taxon>
    </lineage>
</organism>
<sequence length="134" mass="15438">MQCVYKVFKVPNGTDDKIFSPAQIVQEYIIISECTPLIKYWRTTILRSLDVREEIQILTKQNADSKQKEKGKERQRRFQSDYDKLITAKESLGFGKGGFPTSIFCHPRFEVDRIRLLLTFANLLSNGASVCELS</sequence>
<dbReference type="Proteomes" id="UP000887116">
    <property type="component" value="Unassembled WGS sequence"/>
</dbReference>
<keyword evidence="2" id="KW-1185">Reference proteome</keyword>
<reference evidence="1" key="1">
    <citation type="submission" date="2020-07" db="EMBL/GenBank/DDBJ databases">
        <title>Multicomponent nature underlies the extraordinary mechanical properties of spider dragline silk.</title>
        <authorList>
            <person name="Kono N."/>
            <person name="Nakamura H."/>
            <person name="Mori M."/>
            <person name="Yoshida Y."/>
            <person name="Ohtoshi R."/>
            <person name="Malay A.D."/>
            <person name="Moran D.A.P."/>
            <person name="Tomita M."/>
            <person name="Numata K."/>
            <person name="Arakawa K."/>
        </authorList>
    </citation>
    <scope>NUCLEOTIDE SEQUENCE</scope>
</reference>
<dbReference type="EMBL" id="BMAO01032930">
    <property type="protein sequence ID" value="GFQ85761.1"/>
    <property type="molecule type" value="Genomic_DNA"/>
</dbReference>
<protein>
    <submittedName>
        <fullName evidence="1">Uncharacterized protein</fullName>
    </submittedName>
</protein>
<gene>
    <name evidence="1" type="ORF">TNCT_386901</name>
</gene>
<evidence type="ECO:0000313" key="1">
    <source>
        <dbReference type="EMBL" id="GFQ85761.1"/>
    </source>
</evidence>
<dbReference type="AlphaFoldDB" id="A0A8X6KVF8"/>
<evidence type="ECO:0000313" key="2">
    <source>
        <dbReference type="Proteomes" id="UP000887116"/>
    </source>
</evidence>
<comment type="caution">
    <text evidence="1">The sequence shown here is derived from an EMBL/GenBank/DDBJ whole genome shotgun (WGS) entry which is preliminary data.</text>
</comment>
<name>A0A8X6KVF8_TRICU</name>
<proteinExistence type="predicted"/>
<accession>A0A8X6KVF8</accession>